<dbReference type="InterPro" id="IPR012338">
    <property type="entry name" value="Beta-lactam/transpept-like"/>
</dbReference>
<reference evidence="4" key="1">
    <citation type="submission" date="2016-10" db="EMBL/GenBank/DDBJ databases">
        <authorList>
            <person name="Varghese N."/>
            <person name="Submissions S."/>
        </authorList>
    </citation>
    <scope>NUCLEOTIDE SEQUENCE [LARGE SCALE GENOMIC DNA]</scope>
    <source>
        <strain evidence="4">DSM 17044</strain>
    </source>
</reference>
<dbReference type="SUPFAM" id="SSF56601">
    <property type="entry name" value="beta-lactamase/transpeptidase-like"/>
    <property type="match status" value="1"/>
</dbReference>
<dbReference type="EMBL" id="FOAP01000001">
    <property type="protein sequence ID" value="SEK55009.1"/>
    <property type="molecule type" value="Genomic_DNA"/>
</dbReference>
<evidence type="ECO:0000256" key="1">
    <source>
        <dbReference type="SAM" id="MobiDB-lite"/>
    </source>
</evidence>
<feature type="compositionally biased region" description="Basic and acidic residues" evidence="1">
    <location>
        <begin position="200"/>
        <end position="209"/>
    </location>
</feature>
<organism evidence="3 4">
    <name type="scientific">Stigmatella aurantiaca</name>
    <dbReference type="NCBI Taxonomy" id="41"/>
    <lineage>
        <taxon>Bacteria</taxon>
        <taxon>Pseudomonadati</taxon>
        <taxon>Myxococcota</taxon>
        <taxon>Myxococcia</taxon>
        <taxon>Myxococcales</taxon>
        <taxon>Cystobacterineae</taxon>
        <taxon>Archangiaceae</taxon>
        <taxon>Stigmatella</taxon>
    </lineage>
</organism>
<dbReference type="InterPro" id="IPR001466">
    <property type="entry name" value="Beta-lactam-related"/>
</dbReference>
<name>A0A1H7HXM3_STIAU</name>
<evidence type="ECO:0000259" key="2">
    <source>
        <dbReference type="Pfam" id="PF00144"/>
    </source>
</evidence>
<accession>A0A1H7HXM3</accession>
<dbReference type="AlphaFoldDB" id="A0A1H7HXM3"/>
<sequence>MVLPLGAQAASASPELTRQLDAVVSARPFTGAVLITQGDSVLYRAVQGKAGDRALTPDSQFVIASLSKQMTAALVLREVDAGRLRLDTPLKRYLPALQEEWAGEVQLKHLLSHTSGITALDQPLRTRPGEAFAYSNLGYELLGQTVERTSGKPFAALMAALFKRCGMSHSAAPPSGSFAELQQRFPLLVPGFSEQQDGTLKQEEGRREASANPSGGMLSTVGDLARWNTCLHEGKLLKAATYQAMVRPAPGAKRAYRWGPLEYGYGLQVSEHDGILEFSHCGYVPGYIATLLYYPRFQVSVAVLENTAWLPDNMDRIFQVHDALRRLSRASLVGGPAAEVSTP</sequence>
<dbReference type="Pfam" id="PF00144">
    <property type="entry name" value="Beta-lactamase"/>
    <property type="match status" value="1"/>
</dbReference>
<keyword evidence="4" id="KW-1185">Reference proteome</keyword>
<dbReference type="RefSeq" id="WP_245768400.1">
    <property type="nucleotide sequence ID" value="NZ_FOAP01000001.1"/>
</dbReference>
<feature type="domain" description="Beta-lactamase-related" evidence="2">
    <location>
        <begin position="31"/>
        <end position="309"/>
    </location>
</feature>
<dbReference type="Gene3D" id="3.40.710.10">
    <property type="entry name" value="DD-peptidase/beta-lactamase superfamily"/>
    <property type="match status" value="1"/>
</dbReference>
<dbReference type="PANTHER" id="PTHR46825">
    <property type="entry name" value="D-ALANYL-D-ALANINE-CARBOXYPEPTIDASE/ENDOPEPTIDASE AMPH"/>
    <property type="match status" value="1"/>
</dbReference>
<proteinExistence type="predicted"/>
<gene>
    <name evidence="3" type="ORF">SAMN05444354_101853</name>
</gene>
<feature type="region of interest" description="Disordered" evidence="1">
    <location>
        <begin position="196"/>
        <end position="217"/>
    </location>
</feature>
<dbReference type="Proteomes" id="UP000182719">
    <property type="component" value="Unassembled WGS sequence"/>
</dbReference>
<dbReference type="PANTHER" id="PTHR46825:SF9">
    <property type="entry name" value="BETA-LACTAMASE-RELATED DOMAIN-CONTAINING PROTEIN"/>
    <property type="match status" value="1"/>
</dbReference>
<evidence type="ECO:0000313" key="4">
    <source>
        <dbReference type="Proteomes" id="UP000182719"/>
    </source>
</evidence>
<evidence type="ECO:0000313" key="3">
    <source>
        <dbReference type="EMBL" id="SEK55009.1"/>
    </source>
</evidence>
<dbReference type="InterPro" id="IPR050491">
    <property type="entry name" value="AmpC-like"/>
</dbReference>
<protein>
    <submittedName>
        <fullName evidence="3">CubicO group peptidase, beta-lactamase class C family</fullName>
    </submittedName>
</protein>